<dbReference type="InterPro" id="IPR013324">
    <property type="entry name" value="RNA_pol_sigma_r3/r4-like"/>
</dbReference>
<dbReference type="Pfam" id="PF04542">
    <property type="entry name" value="Sigma70_r2"/>
    <property type="match status" value="1"/>
</dbReference>
<dbReference type="RefSeq" id="WP_254086709.1">
    <property type="nucleotide sequence ID" value="NZ_JAHESE010000029.1"/>
</dbReference>
<dbReference type="GO" id="GO:0003677">
    <property type="term" value="F:DNA binding"/>
    <property type="evidence" value="ECO:0007669"/>
    <property type="project" value="InterPro"/>
</dbReference>
<evidence type="ECO:0000256" key="1">
    <source>
        <dbReference type="ARBA" id="ARBA00010641"/>
    </source>
</evidence>
<name>A0AAP2GSC2_9BACT</name>
<evidence type="ECO:0000259" key="5">
    <source>
        <dbReference type="Pfam" id="PF04542"/>
    </source>
</evidence>
<keyword evidence="8" id="KW-1185">Reference proteome</keyword>
<feature type="domain" description="RNA polymerase sigma factor 70 region 4 type 2" evidence="6">
    <location>
        <begin position="118"/>
        <end position="169"/>
    </location>
</feature>
<dbReference type="NCBIfam" id="TIGR02937">
    <property type="entry name" value="sigma70-ECF"/>
    <property type="match status" value="1"/>
</dbReference>
<evidence type="ECO:0000259" key="6">
    <source>
        <dbReference type="Pfam" id="PF08281"/>
    </source>
</evidence>
<dbReference type="Proteomes" id="UP001319080">
    <property type="component" value="Unassembled WGS sequence"/>
</dbReference>
<dbReference type="InterPro" id="IPR036388">
    <property type="entry name" value="WH-like_DNA-bd_sf"/>
</dbReference>
<dbReference type="InterPro" id="IPR007627">
    <property type="entry name" value="RNA_pol_sigma70_r2"/>
</dbReference>
<dbReference type="EMBL" id="JAHESE010000029">
    <property type="protein sequence ID" value="MBT1711134.1"/>
    <property type="molecule type" value="Genomic_DNA"/>
</dbReference>
<dbReference type="PANTHER" id="PTHR43133:SF51">
    <property type="entry name" value="RNA POLYMERASE SIGMA FACTOR"/>
    <property type="match status" value="1"/>
</dbReference>
<dbReference type="AlphaFoldDB" id="A0AAP2GSC2"/>
<dbReference type="CDD" id="cd06171">
    <property type="entry name" value="Sigma70_r4"/>
    <property type="match status" value="1"/>
</dbReference>
<evidence type="ECO:0000313" key="7">
    <source>
        <dbReference type="EMBL" id="MBT1711134.1"/>
    </source>
</evidence>
<dbReference type="InterPro" id="IPR039425">
    <property type="entry name" value="RNA_pol_sigma-70-like"/>
</dbReference>
<dbReference type="Pfam" id="PF08281">
    <property type="entry name" value="Sigma70_r4_2"/>
    <property type="match status" value="1"/>
</dbReference>
<comment type="caution">
    <text evidence="7">The sequence shown here is derived from an EMBL/GenBank/DDBJ whole genome shotgun (WGS) entry which is preliminary data.</text>
</comment>
<keyword evidence="4" id="KW-0804">Transcription</keyword>
<reference evidence="7 8" key="1">
    <citation type="submission" date="2021-05" db="EMBL/GenBank/DDBJ databases">
        <title>A Polyphasic approach of four new species of the genus Ohtaekwangia: Ohtaekwangia histidinii sp. nov., Ohtaekwangia cretensis sp. nov., Ohtaekwangia indiensis sp. nov., Ohtaekwangia reichenbachii sp. nov. from diverse environment.</title>
        <authorList>
            <person name="Octaviana S."/>
        </authorList>
    </citation>
    <scope>NUCLEOTIDE SEQUENCE [LARGE SCALE GENOMIC DNA]</scope>
    <source>
        <strain evidence="7 8">PWU5</strain>
    </source>
</reference>
<keyword evidence="2" id="KW-0805">Transcription regulation</keyword>
<dbReference type="SUPFAM" id="SSF88946">
    <property type="entry name" value="Sigma2 domain of RNA polymerase sigma factors"/>
    <property type="match status" value="1"/>
</dbReference>
<keyword evidence="3" id="KW-0731">Sigma factor</keyword>
<dbReference type="InterPro" id="IPR014284">
    <property type="entry name" value="RNA_pol_sigma-70_dom"/>
</dbReference>
<dbReference type="InterPro" id="IPR013249">
    <property type="entry name" value="RNA_pol_sigma70_r4_t2"/>
</dbReference>
<dbReference type="Gene3D" id="1.10.1740.10">
    <property type="match status" value="1"/>
</dbReference>
<gene>
    <name evidence="7" type="ORF">KK062_23020</name>
</gene>
<dbReference type="InterPro" id="IPR013325">
    <property type="entry name" value="RNA_pol_sigma_r2"/>
</dbReference>
<feature type="domain" description="RNA polymerase sigma-70 region 2" evidence="5">
    <location>
        <begin position="24"/>
        <end position="90"/>
    </location>
</feature>
<evidence type="ECO:0000256" key="3">
    <source>
        <dbReference type="ARBA" id="ARBA00023082"/>
    </source>
</evidence>
<proteinExistence type="inferred from homology"/>
<dbReference type="GO" id="GO:0006352">
    <property type="term" value="P:DNA-templated transcription initiation"/>
    <property type="evidence" value="ECO:0007669"/>
    <property type="project" value="InterPro"/>
</dbReference>
<dbReference type="Gene3D" id="1.10.10.10">
    <property type="entry name" value="Winged helix-like DNA-binding domain superfamily/Winged helix DNA-binding domain"/>
    <property type="match status" value="1"/>
</dbReference>
<dbReference type="GO" id="GO:0016987">
    <property type="term" value="F:sigma factor activity"/>
    <property type="evidence" value="ECO:0007669"/>
    <property type="project" value="UniProtKB-KW"/>
</dbReference>
<dbReference type="SUPFAM" id="SSF88659">
    <property type="entry name" value="Sigma3 and sigma4 domains of RNA polymerase sigma factors"/>
    <property type="match status" value="1"/>
</dbReference>
<evidence type="ECO:0000256" key="2">
    <source>
        <dbReference type="ARBA" id="ARBA00023015"/>
    </source>
</evidence>
<sequence>MITDPDHVLLDRILAGDQQVYAVLVDKYQAYAYTIAWKVLQSSAEAEEAAQDSFVKAYRHLASFNRQSKFSTWLYRIVFNTALGYRRKNRPTYYTMNGHPAVPAAAEGTLEKMDKHKYVTLAMERLNEADRTALTLFYLQEFSLEEIAAITDLPANTLKVRIHRARLRLAEELRTLLQQEALTL</sequence>
<evidence type="ECO:0000313" key="8">
    <source>
        <dbReference type="Proteomes" id="UP001319080"/>
    </source>
</evidence>
<dbReference type="PANTHER" id="PTHR43133">
    <property type="entry name" value="RNA POLYMERASE ECF-TYPE SIGMA FACTO"/>
    <property type="match status" value="1"/>
</dbReference>
<comment type="similarity">
    <text evidence="1">Belongs to the sigma-70 factor family. ECF subfamily.</text>
</comment>
<evidence type="ECO:0000256" key="4">
    <source>
        <dbReference type="ARBA" id="ARBA00023163"/>
    </source>
</evidence>
<protein>
    <submittedName>
        <fullName evidence="7">Sigma-70 family RNA polymerase sigma factor</fullName>
    </submittedName>
</protein>
<accession>A0AAP2GSC2</accession>
<organism evidence="7 8">
    <name type="scientific">Dawidia cretensis</name>
    <dbReference type="NCBI Taxonomy" id="2782350"/>
    <lineage>
        <taxon>Bacteria</taxon>
        <taxon>Pseudomonadati</taxon>
        <taxon>Bacteroidota</taxon>
        <taxon>Cytophagia</taxon>
        <taxon>Cytophagales</taxon>
        <taxon>Chryseotaleaceae</taxon>
        <taxon>Dawidia</taxon>
    </lineage>
</organism>